<keyword evidence="2" id="KW-1185">Reference proteome</keyword>
<dbReference type="Proteomes" id="UP001162992">
    <property type="component" value="Chromosome 5"/>
</dbReference>
<dbReference type="EMBL" id="CM055096">
    <property type="protein sequence ID" value="KAJ7554788.1"/>
    <property type="molecule type" value="Genomic_DNA"/>
</dbReference>
<protein>
    <submittedName>
        <fullName evidence="1">Uncharacterized protein</fullName>
    </submittedName>
</protein>
<sequence>MAEQRQSKERWHGRVRMEIEAPIERVWAIGSDFCGLTKWIPTMEFCSKIKGKAQTPGCVRYAGGHTFPRTDGQKTWAKERLLSMDNTNLSYSYVMDDGNMGLKGYIGKFKLFEGRNSGTTLVDWSFEMDPSTAGSKDEVIVKQIAFLSTGIKWLEIAASKPKSAL</sequence>
<gene>
    <name evidence="1" type="ORF">O6H91_05G009200</name>
</gene>
<evidence type="ECO:0000313" key="2">
    <source>
        <dbReference type="Proteomes" id="UP001162992"/>
    </source>
</evidence>
<comment type="caution">
    <text evidence="1">The sequence shown here is derived from an EMBL/GenBank/DDBJ whole genome shotgun (WGS) entry which is preliminary data.</text>
</comment>
<organism evidence="1 2">
    <name type="scientific">Diphasiastrum complanatum</name>
    <name type="common">Issler's clubmoss</name>
    <name type="synonym">Lycopodium complanatum</name>
    <dbReference type="NCBI Taxonomy" id="34168"/>
    <lineage>
        <taxon>Eukaryota</taxon>
        <taxon>Viridiplantae</taxon>
        <taxon>Streptophyta</taxon>
        <taxon>Embryophyta</taxon>
        <taxon>Tracheophyta</taxon>
        <taxon>Lycopodiopsida</taxon>
        <taxon>Lycopodiales</taxon>
        <taxon>Lycopodiaceae</taxon>
        <taxon>Lycopodioideae</taxon>
        <taxon>Diphasiastrum</taxon>
    </lineage>
</organism>
<proteinExistence type="predicted"/>
<name>A0ACC2DKG3_DIPCM</name>
<reference evidence="2" key="1">
    <citation type="journal article" date="2024" name="Proc. Natl. Acad. Sci. U.S.A.">
        <title>Extraordinary preservation of gene collinearity over three hundred million years revealed in homosporous lycophytes.</title>
        <authorList>
            <person name="Li C."/>
            <person name="Wickell D."/>
            <person name="Kuo L.Y."/>
            <person name="Chen X."/>
            <person name="Nie B."/>
            <person name="Liao X."/>
            <person name="Peng D."/>
            <person name="Ji J."/>
            <person name="Jenkins J."/>
            <person name="Williams M."/>
            <person name="Shu S."/>
            <person name="Plott C."/>
            <person name="Barry K."/>
            <person name="Rajasekar S."/>
            <person name="Grimwood J."/>
            <person name="Han X."/>
            <person name="Sun S."/>
            <person name="Hou Z."/>
            <person name="He W."/>
            <person name="Dai G."/>
            <person name="Sun C."/>
            <person name="Schmutz J."/>
            <person name="Leebens-Mack J.H."/>
            <person name="Li F.W."/>
            <person name="Wang L."/>
        </authorList>
    </citation>
    <scope>NUCLEOTIDE SEQUENCE [LARGE SCALE GENOMIC DNA]</scope>
    <source>
        <strain evidence="2">cv. PW_Plant_1</strain>
    </source>
</reference>
<evidence type="ECO:0000313" key="1">
    <source>
        <dbReference type="EMBL" id="KAJ7554788.1"/>
    </source>
</evidence>
<accession>A0ACC2DKG3</accession>